<accession>S5MAJ6</accession>
<keyword evidence="2" id="KW-1185">Reference proteome</keyword>
<dbReference type="OrthoDB" id="36160at10239"/>
<proteinExistence type="predicted"/>
<sequence>MEKSFYHIVPCSRSARLIRKFRRHGIHFEVEAIPNSDNVRFLFPDLPVKQYHVVHLVFGEAGSPYIEDVHLAIIKVHE</sequence>
<reference evidence="1 2" key="1">
    <citation type="journal article" date="2013" name="Genome Announc.">
        <title>Complete Genome Sequences of Five Paenibacillus larvae Bacteriophages.</title>
        <authorList>
            <person name="Sheflo M.A."/>
            <person name="Gardner A.V."/>
            <person name="Merrill B.D."/>
            <person name="Fisher J.N."/>
            <person name="Lunt B.L."/>
            <person name="Breakwell D.P."/>
            <person name="Grose J.H."/>
            <person name="Burnett S.H."/>
        </authorList>
    </citation>
    <scope>NUCLEOTIDE SEQUENCE [LARGE SCALE GENOMIC DNA]</scope>
</reference>
<dbReference type="RefSeq" id="YP_008858717.1">
    <property type="nucleotide sequence ID" value="NC_022980.1"/>
</dbReference>
<dbReference type="EMBL" id="KC595518">
    <property type="protein sequence ID" value="AGR47628.1"/>
    <property type="molecule type" value="Genomic_DNA"/>
</dbReference>
<dbReference type="Proteomes" id="UP000015095">
    <property type="component" value="Segment"/>
</dbReference>
<dbReference type="KEGG" id="vg:18989784"/>
<dbReference type="GeneID" id="18989784"/>
<name>S5MAJ6_9CAUD</name>
<protein>
    <submittedName>
        <fullName evidence="1">Uncharacterized protein</fullName>
    </submittedName>
</protein>
<organism evidence="1 2">
    <name type="scientific">Brevibacillus phage Davies</name>
    <dbReference type="NCBI Taxonomy" id="1296662"/>
    <lineage>
        <taxon>Viruses</taxon>
        <taxon>Duplodnaviria</taxon>
        <taxon>Heunggongvirae</taxon>
        <taxon>Uroviricota</taxon>
        <taxon>Caudoviricetes</taxon>
        <taxon>Abouovirus</taxon>
        <taxon>Abouovirus davies</taxon>
    </lineage>
</organism>
<gene>
    <name evidence="1" type="ORF">DAVIES_82</name>
</gene>
<evidence type="ECO:0000313" key="2">
    <source>
        <dbReference type="Proteomes" id="UP000015095"/>
    </source>
</evidence>
<evidence type="ECO:0000313" key="1">
    <source>
        <dbReference type="EMBL" id="AGR47628.1"/>
    </source>
</evidence>